<feature type="compositionally biased region" description="Basic residues" evidence="1">
    <location>
        <begin position="199"/>
        <end position="213"/>
    </location>
</feature>
<dbReference type="Proteomes" id="UP000887572">
    <property type="component" value="Unplaced"/>
</dbReference>
<feature type="region of interest" description="Disordered" evidence="1">
    <location>
        <begin position="122"/>
        <end position="213"/>
    </location>
</feature>
<feature type="compositionally biased region" description="Polar residues" evidence="1">
    <location>
        <begin position="123"/>
        <end position="152"/>
    </location>
</feature>
<name>A0A914HVE2_GLORO</name>
<dbReference type="AlphaFoldDB" id="A0A914HVE2"/>
<feature type="region of interest" description="Disordered" evidence="1">
    <location>
        <begin position="1"/>
        <end position="36"/>
    </location>
</feature>
<evidence type="ECO:0000313" key="2">
    <source>
        <dbReference type="Proteomes" id="UP000887572"/>
    </source>
</evidence>
<feature type="compositionally biased region" description="Basic residues" evidence="1">
    <location>
        <begin position="157"/>
        <end position="168"/>
    </location>
</feature>
<feature type="compositionally biased region" description="Basic and acidic residues" evidence="1">
    <location>
        <begin position="12"/>
        <end position="21"/>
    </location>
</feature>
<accession>A0A914HVE2</accession>
<dbReference type="WBParaSite" id="Gr19_v10_g4338.t1">
    <property type="protein sequence ID" value="Gr19_v10_g4338.t1"/>
    <property type="gene ID" value="Gr19_v10_g4338"/>
</dbReference>
<keyword evidence="2" id="KW-1185">Reference proteome</keyword>
<protein>
    <submittedName>
        <fullName evidence="3">Uncharacterized protein</fullName>
    </submittedName>
</protein>
<evidence type="ECO:0000256" key="1">
    <source>
        <dbReference type="SAM" id="MobiDB-lite"/>
    </source>
</evidence>
<feature type="compositionally biased region" description="Polar residues" evidence="1">
    <location>
        <begin position="186"/>
        <end position="198"/>
    </location>
</feature>
<organism evidence="2 3">
    <name type="scientific">Globodera rostochiensis</name>
    <name type="common">Golden nematode worm</name>
    <name type="synonym">Heterodera rostochiensis</name>
    <dbReference type="NCBI Taxonomy" id="31243"/>
    <lineage>
        <taxon>Eukaryota</taxon>
        <taxon>Metazoa</taxon>
        <taxon>Ecdysozoa</taxon>
        <taxon>Nematoda</taxon>
        <taxon>Chromadorea</taxon>
        <taxon>Rhabditida</taxon>
        <taxon>Tylenchina</taxon>
        <taxon>Tylenchomorpha</taxon>
        <taxon>Tylenchoidea</taxon>
        <taxon>Heteroderidae</taxon>
        <taxon>Heteroderinae</taxon>
        <taxon>Globodera</taxon>
    </lineage>
</organism>
<reference evidence="3" key="1">
    <citation type="submission" date="2022-11" db="UniProtKB">
        <authorList>
            <consortium name="WormBaseParasite"/>
        </authorList>
    </citation>
    <scope>IDENTIFICATION</scope>
</reference>
<sequence>MMLGAQALRTKQKAEKREQEKRKQKKLKGLDKERENLQRAAKRFGEAATSALLEYSPSFSRGHQRPGSARTHSIYDFTLSSREKSPTLIKPRFSLNVGSLSTREPRPSPSFERIQALLLLSPRSASGESDQLSTSVRARAGSGQSTKSSLSPSPVHTARHPHHHHHRSSISSAGTRLLRWLGLLSPSPSADGSRQNGKNGRKKSTTKRRMSAL</sequence>
<evidence type="ECO:0000313" key="3">
    <source>
        <dbReference type="WBParaSite" id="Gr19_v10_g4338.t1"/>
    </source>
</evidence>
<proteinExistence type="predicted"/>